<evidence type="ECO:0000259" key="4">
    <source>
        <dbReference type="Pfam" id="PF12781"/>
    </source>
</evidence>
<dbReference type="PANTHER" id="PTHR46532:SF4">
    <property type="entry name" value="AAA+ ATPASE DOMAIN-CONTAINING PROTEIN"/>
    <property type="match status" value="1"/>
</dbReference>
<dbReference type="PhylomeDB" id="A7T5H6"/>
<evidence type="ECO:0000256" key="2">
    <source>
        <dbReference type="ARBA" id="ARBA00022737"/>
    </source>
</evidence>
<dbReference type="InParanoid" id="A7T5H6"/>
<keyword evidence="7" id="KW-1185">Reference proteome</keyword>
<organism evidence="6 7">
    <name type="scientific">Nematostella vectensis</name>
    <name type="common">Starlet sea anemone</name>
    <dbReference type="NCBI Taxonomy" id="45351"/>
    <lineage>
        <taxon>Eukaryota</taxon>
        <taxon>Metazoa</taxon>
        <taxon>Cnidaria</taxon>
        <taxon>Anthozoa</taxon>
        <taxon>Hexacorallia</taxon>
        <taxon>Actiniaria</taxon>
        <taxon>Edwardsiidae</taxon>
        <taxon>Nematostella</taxon>
    </lineage>
</organism>
<evidence type="ECO:0000259" key="3">
    <source>
        <dbReference type="Pfam" id="PF03028"/>
    </source>
</evidence>
<reference evidence="6 7" key="1">
    <citation type="journal article" date="2007" name="Science">
        <title>Sea anemone genome reveals ancestral eumetazoan gene repertoire and genomic organization.</title>
        <authorList>
            <person name="Putnam N.H."/>
            <person name="Srivastava M."/>
            <person name="Hellsten U."/>
            <person name="Dirks B."/>
            <person name="Chapman J."/>
            <person name="Salamov A."/>
            <person name="Terry A."/>
            <person name="Shapiro H."/>
            <person name="Lindquist E."/>
            <person name="Kapitonov V.V."/>
            <person name="Jurka J."/>
            <person name="Genikhovich G."/>
            <person name="Grigoriev I.V."/>
            <person name="Lucas S.M."/>
            <person name="Steele R.E."/>
            <person name="Finnerty J.R."/>
            <person name="Technau U."/>
            <person name="Martindale M.Q."/>
            <person name="Rokhsar D.S."/>
        </authorList>
    </citation>
    <scope>NUCLEOTIDE SEQUENCE [LARGE SCALE GENOMIC DNA]</scope>
    <source>
        <strain evidence="7">CH2 X CH6</strain>
    </source>
</reference>
<dbReference type="GO" id="GO:0008569">
    <property type="term" value="F:minus-end-directed microtubule motor activity"/>
    <property type="evidence" value="ECO:0007669"/>
    <property type="project" value="InterPro"/>
</dbReference>
<dbReference type="OMA" id="KWINYAD"/>
<dbReference type="FunFam" id="1.20.1270.280:FF:000004">
    <property type="entry name" value="Cytoplasmic dynein heavy chain 2"/>
    <property type="match status" value="1"/>
</dbReference>
<evidence type="ECO:0000313" key="6">
    <source>
        <dbReference type="EMBL" id="EDO28787.1"/>
    </source>
</evidence>
<feature type="domain" description="Dynein heavy chain C-terminal" evidence="5">
    <location>
        <begin position="783"/>
        <end position="871"/>
    </location>
</feature>
<dbReference type="Pfam" id="PF03028">
    <property type="entry name" value="Dynein_heavy"/>
    <property type="match status" value="1"/>
</dbReference>
<dbReference type="Gene3D" id="1.10.287.2610">
    <property type="match status" value="1"/>
</dbReference>
<comment type="similarity">
    <text evidence="1">Belongs to the dynein heavy chain family.</text>
</comment>
<keyword evidence="2" id="KW-0677">Repeat</keyword>
<dbReference type="InterPro" id="IPR043160">
    <property type="entry name" value="Dynein_C_barrel"/>
</dbReference>
<feature type="non-terminal residue" evidence="6">
    <location>
        <position position="1"/>
    </location>
</feature>
<dbReference type="InterPro" id="IPR041228">
    <property type="entry name" value="Dynein_C"/>
</dbReference>
<dbReference type="InterPro" id="IPR004273">
    <property type="entry name" value="Dynein_heavy_D6_P-loop"/>
</dbReference>
<dbReference type="Gene3D" id="1.20.1270.280">
    <property type="match status" value="1"/>
</dbReference>
<dbReference type="Pfam" id="PF12781">
    <property type="entry name" value="AAA_9"/>
    <property type="match status" value="1"/>
</dbReference>
<dbReference type="GO" id="GO:0030286">
    <property type="term" value="C:dynein complex"/>
    <property type="evidence" value="ECO:0007669"/>
    <property type="project" value="InterPro"/>
</dbReference>
<dbReference type="GO" id="GO:0051959">
    <property type="term" value="F:dynein light intermediate chain binding"/>
    <property type="evidence" value="ECO:0007669"/>
    <property type="project" value="InterPro"/>
</dbReference>
<dbReference type="Gene3D" id="6.10.140.1060">
    <property type="match status" value="1"/>
</dbReference>
<dbReference type="eggNOG" id="KOG3595">
    <property type="taxonomic scope" value="Eukaryota"/>
</dbReference>
<accession>A7T5H6</accession>
<dbReference type="Proteomes" id="UP000001593">
    <property type="component" value="Unassembled WGS sequence"/>
</dbReference>
<gene>
    <name evidence="6" type="ORF">NEMVEDRAFT_v1g222607</name>
</gene>
<dbReference type="Gene3D" id="1.10.8.1220">
    <property type="match status" value="1"/>
</dbReference>
<evidence type="ECO:0008006" key="8">
    <source>
        <dbReference type="Google" id="ProtNLM"/>
    </source>
</evidence>
<dbReference type="InterPro" id="IPR026983">
    <property type="entry name" value="DHC"/>
</dbReference>
<feature type="non-terminal residue" evidence="6">
    <location>
        <position position="883"/>
    </location>
</feature>
<dbReference type="HOGENOM" id="CLU_326432_0_0_1"/>
<evidence type="ECO:0000259" key="5">
    <source>
        <dbReference type="Pfam" id="PF18199"/>
    </source>
</evidence>
<dbReference type="Gene3D" id="3.10.490.20">
    <property type="match status" value="1"/>
</dbReference>
<feature type="domain" description="Dynein heavy chain region D6 P-loop" evidence="3">
    <location>
        <begin position="463"/>
        <end position="559"/>
    </location>
</feature>
<name>A7T5H6_NEMVE</name>
<dbReference type="FunFam" id="3.10.490.20:FF:000004">
    <property type="entry name" value="Cytoplasmic dynein heavy chain 2"/>
    <property type="match status" value="1"/>
</dbReference>
<protein>
    <recommendedName>
        <fullName evidence="8">Dynein heavy chain</fullName>
    </recommendedName>
</protein>
<dbReference type="GO" id="GO:0007018">
    <property type="term" value="P:microtubule-based movement"/>
    <property type="evidence" value="ECO:0007669"/>
    <property type="project" value="InterPro"/>
</dbReference>
<sequence length="883" mass="99215">VKDQQEAEKKKVTSMEIQTTIEKQTKQIKEKQQAVMKDLAQVEPAVDEARQAVKGIKKQHLVELRTMGNPPATVKLALESICLLLGEQAADWKQIRAIIIKDNFIPTIVNFSTEDISFLDDAFRKNLESALRFGNPLLVQDVESYDPILNPVLNRELRRTGGRVLISLGDQDIDLSPSFTIFLSTRDPTIEFPPDLCSRVTFVNFTVTRSSLQSQCLNQVLKAERPDVDEKRSDLLKLQGEFHLRLRHLEKSLLQALNEAKGKILDDDRIIATLEKLKKEAAEITRKVEETDVIMAEVETVSEQYRALSHYCSSLYFTMEALNMVHFLYQYSLQFFLDIFQCVLYENPHLQNIRDPASRLKVLTSDLFQVKASTPVLMCSVTGYDASGWVEDLAAQENTPLTSIAIAPIGIAVYQLLVIQALRPDRIIAMLHKVVAVILGGDFMHAAEQGLDLHSVVEKEVKASTPVLMCSVTGYDASGWVEDLAAQENTPLTSIAIGSAEGFSDAEKAINSAVKSGRWVMLKNVHLAPQWLVTLEKKLHTLSPHASFRLFLTMEINPKRLLSTFVNRLFTVSSFESDFALVTDVDGKKGKNISMPEGIRREQFVQWVEHLPDAQTPSWLGLPNNAEKLLLTQRGQDLIAKLLKMQLLGDDDELAYSPDATRPSDLFVVPTSLTKGMLDEQKRRESDPRPAWMRTLHTTAANWLTMIPKSLTGLKRTLDNIKDPLFRYFEREVNTGIQLLNTVHQDLSDTVLVCEAQKKPTNYLRGLMSDLAKGFYIRRLNLSIWLGGMFVPEAYITATRQFVAQANNWSLEELALEVTVANSASDKLKMDDCSFGVTGLKLQGASCYNNQLELTTTISTDLPLTSLKWIRLLSSSDKPQSTM</sequence>
<dbReference type="Pfam" id="PF18199">
    <property type="entry name" value="Dynein_C"/>
    <property type="match status" value="2"/>
</dbReference>
<dbReference type="FunFam" id="3.40.50.300:FF:000373">
    <property type="entry name" value="Cytoplasmic dynein heavy chain 2"/>
    <property type="match status" value="1"/>
</dbReference>
<dbReference type="PANTHER" id="PTHR46532">
    <property type="entry name" value="MALE FERTILITY FACTOR KL5"/>
    <property type="match status" value="1"/>
</dbReference>
<dbReference type="EMBL" id="DS471181">
    <property type="protein sequence ID" value="EDO28787.1"/>
    <property type="molecule type" value="Genomic_DNA"/>
</dbReference>
<feature type="domain" description="Dynein heavy chain ATP-binding dynein motor region" evidence="4">
    <location>
        <begin position="114"/>
        <end position="284"/>
    </location>
</feature>
<feature type="domain" description="Dynein heavy chain C-terminal" evidence="5">
    <location>
        <begin position="686"/>
        <end position="774"/>
    </location>
</feature>
<dbReference type="Gene3D" id="3.40.50.300">
    <property type="entry name" value="P-loop containing nucleotide triphosphate hydrolases"/>
    <property type="match status" value="2"/>
</dbReference>
<dbReference type="STRING" id="45351.A7T5H6"/>
<dbReference type="GO" id="GO:0045505">
    <property type="term" value="F:dynein intermediate chain binding"/>
    <property type="evidence" value="ECO:0007669"/>
    <property type="project" value="InterPro"/>
</dbReference>
<evidence type="ECO:0000256" key="1">
    <source>
        <dbReference type="ARBA" id="ARBA00008887"/>
    </source>
</evidence>
<evidence type="ECO:0000313" key="7">
    <source>
        <dbReference type="Proteomes" id="UP000001593"/>
    </source>
</evidence>
<proteinExistence type="inferred from homology"/>
<dbReference type="InterPro" id="IPR035706">
    <property type="entry name" value="AAA_9"/>
</dbReference>
<dbReference type="AlphaFoldDB" id="A7T5H6"/>
<dbReference type="InterPro" id="IPR027417">
    <property type="entry name" value="P-loop_NTPase"/>
</dbReference>